<keyword evidence="2" id="KW-1185">Reference proteome</keyword>
<protein>
    <submittedName>
        <fullName evidence="1">66_t:CDS:1</fullName>
    </submittedName>
</protein>
<proteinExistence type="predicted"/>
<accession>A0ABN7WG38</accession>
<name>A0ABN7WG38_GIGMA</name>
<organism evidence="1 2">
    <name type="scientific">Gigaspora margarita</name>
    <dbReference type="NCBI Taxonomy" id="4874"/>
    <lineage>
        <taxon>Eukaryota</taxon>
        <taxon>Fungi</taxon>
        <taxon>Fungi incertae sedis</taxon>
        <taxon>Mucoromycota</taxon>
        <taxon>Glomeromycotina</taxon>
        <taxon>Glomeromycetes</taxon>
        <taxon>Diversisporales</taxon>
        <taxon>Gigasporaceae</taxon>
        <taxon>Gigaspora</taxon>
    </lineage>
</organism>
<evidence type="ECO:0000313" key="2">
    <source>
        <dbReference type="Proteomes" id="UP000789901"/>
    </source>
</evidence>
<dbReference type="Proteomes" id="UP000789901">
    <property type="component" value="Unassembled WGS sequence"/>
</dbReference>
<comment type="caution">
    <text evidence="1">The sequence shown here is derived from an EMBL/GenBank/DDBJ whole genome shotgun (WGS) entry which is preliminary data.</text>
</comment>
<dbReference type="EMBL" id="CAJVQB010043530">
    <property type="protein sequence ID" value="CAG8831227.1"/>
    <property type="molecule type" value="Genomic_DNA"/>
</dbReference>
<gene>
    <name evidence="1" type="ORF">GMARGA_LOCUS30599</name>
</gene>
<sequence length="39" mass="4635">RYRLTLPNSLAKQNGYQFGILVERNDNQEAYYSNPFRVV</sequence>
<feature type="non-terminal residue" evidence="1">
    <location>
        <position position="1"/>
    </location>
</feature>
<evidence type="ECO:0000313" key="1">
    <source>
        <dbReference type="EMBL" id="CAG8831227.1"/>
    </source>
</evidence>
<reference evidence="1 2" key="1">
    <citation type="submission" date="2021-06" db="EMBL/GenBank/DDBJ databases">
        <authorList>
            <person name="Kallberg Y."/>
            <person name="Tangrot J."/>
            <person name="Rosling A."/>
        </authorList>
    </citation>
    <scope>NUCLEOTIDE SEQUENCE [LARGE SCALE GENOMIC DNA]</scope>
    <source>
        <strain evidence="1 2">120-4 pot B 10/14</strain>
    </source>
</reference>